<dbReference type="EMBL" id="BARW01034102">
    <property type="protein sequence ID" value="GAJ03446.1"/>
    <property type="molecule type" value="Genomic_DNA"/>
</dbReference>
<gene>
    <name evidence="2" type="ORF">S12H4_53543</name>
</gene>
<proteinExistence type="predicted"/>
<feature type="transmembrane region" description="Helical" evidence="1">
    <location>
        <begin position="42"/>
        <end position="58"/>
    </location>
</feature>
<reference evidence="2" key="1">
    <citation type="journal article" date="2014" name="Front. Microbiol.">
        <title>High frequency of phylogenetically diverse reductive dehalogenase-homologous genes in deep subseafloor sedimentary metagenomes.</title>
        <authorList>
            <person name="Kawai M."/>
            <person name="Futagami T."/>
            <person name="Toyoda A."/>
            <person name="Takaki Y."/>
            <person name="Nishi S."/>
            <person name="Hori S."/>
            <person name="Arai W."/>
            <person name="Tsubouchi T."/>
            <person name="Morono Y."/>
            <person name="Uchiyama I."/>
            <person name="Ito T."/>
            <person name="Fujiyama A."/>
            <person name="Inagaki F."/>
            <person name="Takami H."/>
        </authorList>
    </citation>
    <scope>NUCLEOTIDE SEQUENCE</scope>
    <source>
        <strain evidence="2">Expedition CK06-06</strain>
    </source>
</reference>
<protein>
    <submittedName>
        <fullName evidence="2">Uncharacterized protein</fullName>
    </submittedName>
</protein>
<evidence type="ECO:0000256" key="1">
    <source>
        <dbReference type="SAM" id="Phobius"/>
    </source>
</evidence>
<accession>X1UU80</accession>
<keyword evidence="1" id="KW-1133">Transmembrane helix</keyword>
<name>X1UU80_9ZZZZ</name>
<keyword evidence="1" id="KW-0812">Transmembrane</keyword>
<feature type="non-terminal residue" evidence="2">
    <location>
        <position position="135"/>
    </location>
</feature>
<sequence>MMSRKYWNKLLIGLLVLGDLIGFILALQLTTPNVTRALHNPWILMFAAGIVFSLVLSGRYTPDGTVSRVDEAVQVGRTILVLTIGIILVGIVFEAALPMGPRGWAKLAFVFGALIVPYRWLFRSVQKYLFRFNLG</sequence>
<comment type="caution">
    <text evidence="2">The sequence shown here is derived from an EMBL/GenBank/DDBJ whole genome shotgun (WGS) entry which is preliminary data.</text>
</comment>
<feature type="transmembrane region" description="Helical" evidence="1">
    <location>
        <begin position="79"/>
        <end position="97"/>
    </location>
</feature>
<evidence type="ECO:0000313" key="2">
    <source>
        <dbReference type="EMBL" id="GAJ03446.1"/>
    </source>
</evidence>
<feature type="transmembrane region" description="Helical" evidence="1">
    <location>
        <begin position="103"/>
        <end position="122"/>
    </location>
</feature>
<keyword evidence="1" id="KW-0472">Membrane</keyword>
<organism evidence="2">
    <name type="scientific">marine sediment metagenome</name>
    <dbReference type="NCBI Taxonomy" id="412755"/>
    <lineage>
        <taxon>unclassified sequences</taxon>
        <taxon>metagenomes</taxon>
        <taxon>ecological metagenomes</taxon>
    </lineage>
</organism>
<dbReference type="AlphaFoldDB" id="X1UU80"/>